<protein>
    <submittedName>
        <fullName evidence="2">Uncharacterized protein</fullName>
    </submittedName>
</protein>
<evidence type="ECO:0000313" key="2">
    <source>
        <dbReference type="EMBL" id="KAF3032794.1"/>
    </source>
</evidence>
<feature type="compositionally biased region" description="Low complexity" evidence="1">
    <location>
        <begin position="78"/>
        <end position="91"/>
    </location>
</feature>
<gene>
    <name evidence="2" type="ORF">E8E12_001094</name>
</gene>
<feature type="region of interest" description="Disordered" evidence="1">
    <location>
        <begin position="73"/>
        <end position="110"/>
    </location>
</feature>
<organism evidence="2 3">
    <name type="scientific">Didymella heteroderae</name>
    <dbReference type="NCBI Taxonomy" id="1769908"/>
    <lineage>
        <taxon>Eukaryota</taxon>
        <taxon>Fungi</taxon>
        <taxon>Dikarya</taxon>
        <taxon>Ascomycota</taxon>
        <taxon>Pezizomycotina</taxon>
        <taxon>Dothideomycetes</taxon>
        <taxon>Pleosporomycetidae</taxon>
        <taxon>Pleosporales</taxon>
        <taxon>Pleosporineae</taxon>
        <taxon>Didymellaceae</taxon>
        <taxon>Didymella</taxon>
    </lineage>
</organism>
<evidence type="ECO:0000313" key="3">
    <source>
        <dbReference type="Proteomes" id="UP000758155"/>
    </source>
</evidence>
<dbReference type="AlphaFoldDB" id="A0A9P5BWE1"/>
<sequence>MSRHRLAFLDIHQTYDPITTMLNTTVNMPTLRKDTERTYDTAPGFRTPFGKRDGNNEFNHILPSRPLACSVANQSDFSSQPLSPQASSSNSEPEIGSDNNEDDTEEEDNTELEQYYLARTSDKGKDVNTIFGKGVRVWKSLEGTVYTYIIGENIDGEVVMPRKRKCAQRFAVSSLQADEDQTSNQRLAPVTPPSRPAPTPAPVTKLRARNPAKVSTIFHHGSAAIKPRGACTRPPQHVRQRLQAVPVSSPLEKRRRLMSGSFGTFAGAPSRFSSRSYRLLPGRKDDEEGYEQMVFRARPWSGK</sequence>
<feature type="compositionally biased region" description="Acidic residues" evidence="1">
    <location>
        <begin position="99"/>
        <end position="110"/>
    </location>
</feature>
<keyword evidence="3" id="KW-1185">Reference proteome</keyword>
<feature type="compositionally biased region" description="Polar residues" evidence="1">
    <location>
        <begin position="173"/>
        <end position="186"/>
    </location>
</feature>
<feature type="compositionally biased region" description="Pro residues" evidence="1">
    <location>
        <begin position="190"/>
        <end position="201"/>
    </location>
</feature>
<reference evidence="2" key="1">
    <citation type="submission" date="2019-04" db="EMBL/GenBank/DDBJ databases">
        <title>Sequencing of skin fungus with MAO and IRED activity.</title>
        <authorList>
            <person name="Marsaioli A.J."/>
            <person name="Bonatto J.M.C."/>
            <person name="Reis Junior O."/>
        </authorList>
    </citation>
    <scope>NUCLEOTIDE SEQUENCE</scope>
    <source>
        <strain evidence="2">28M1</strain>
    </source>
</reference>
<accession>A0A9P5BWE1</accession>
<name>A0A9P5BWE1_9PLEO</name>
<dbReference type="EMBL" id="SWKV01000092">
    <property type="protein sequence ID" value="KAF3032794.1"/>
    <property type="molecule type" value="Genomic_DNA"/>
</dbReference>
<feature type="region of interest" description="Disordered" evidence="1">
    <location>
        <begin position="38"/>
        <end position="58"/>
    </location>
</feature>
<feature type="region of interest" description="Disordered" evidence="1">
    <location>
        <begin position="173"/>
        <end position="202"/>
    </location>
</feature>
<comment type="caution">
    <text evidence="2">The sequence shown here is derived from an EMBL/GenBank/DDBJ whole genome shotgun (WGS) entry which is preliminary data.</text>
</comment>
<evidence type="ECO:0000256" key="1">
    <source>
        <dbReference type="SAM" id="MobiDB-lite"/>
    </source>
</evidence>
<dbReference type="Proteomes" id="UP000758155">
    <property type="component" value="Unassembled WGS sequence"/>
</dbReference>
<dbReference type="OrthoDB" id="3796109at2759"/>
<proteinExistence type="predicted"/>